<dbReference type="CDD" id="cd06558">
    <property type="entry name" value="crotonase-like"/>
    <property type="match status" value="1"/>
</dbReference>
<dbReference type="FunFam" id="1.10.12.10:FF:000001">
    <property type="entry name" value="Probable enoyl-CoA hydratase, mitochondrial"/>
    <property type="match status" value="1"/>
</dbReference>
<dbReference type="SUPFAM" id="SSF52096">
    <property type="entry name" value="ClpP/crotonase"/>
    <property type="match status" value="1"/>
</dbReference>
<keyword evidence="4" id="KW-0456">Lyase</keyword>
<dbReference type="FunFam" id="3.90.226.10:FF:000009">
    <property type="entry name" value="Carnitinyl-CoA dehydratase"/>
    <property type="match status" value="1"/>
</dbReference>
<evidence type="ECO:0000313" key="8">
    <source>
        <dbReference type="Proteomes" id="UP000241848"/>
    </source>
</evidence>
<evidence type="ECO:0000313" key="7">
    <source>
        <dbReference type="EMBL" id="PSR23744.1"/>
    </source>
</evidence>
<sequence>MDTLDVRILGERSDILQVTLNRPEALNAMNTRMLEELRELFLTQAENRQLRAAIIAGAGTRAFSTGGDLKERQNMSEAQWARQHRIAEQGLLAVREFPVPIIAAVEGYAFAGGCELACMCDFIVAAESAVFALVEVTRGIIPGGAGLQNLARAVGTRRAKELIFTAHKFSAQEALTWGFANHVVPNGDAVAVALSIAQDIAHNAPRAVQLAKKAIQTSVEADFRTGYTVELAFYNQLIATEDRREGIRAFMEKRAPVWTD</sequence>
<comment type="similarity">
    <text evidence="2">Belongs to the enoyl-CoA hydratase/isomerase family.</text>
</comment>
<dbReference type="InterPro" id="IPR001753">
    <property type="entry name" value="Enoyl-CoA_hydra/iso"/>
</dbReference>
<dbReference type="Gene3D" id="1.10.12.10">
    <property type="entry name" value="Lyase 2-enoyl-coa Hydratase, Chain A, domain 2"/>
    <property type="match status" value="1"/>
</dbReference>
<dbReference type="PANTHER" id="PTHR11941">
    <property type="entry name" value="ENOYL-COA HYDRATASE-RELATED"/>
    <property type="match status" value="1"/>
</dbReference>
<dbReference type="EC" id="4.2.1.150" evidence="6"/>
<dbReference type="GO" id="GO:0018812">
    <property type="term" value="F:3-hydroxyacyl-CoA dehydratase activity"/>
    <property type="evidence" value="ECO:0007669"/>
    <property type="project" value="UniProtKB-EC"/>
</dbReference>
<comment type="caution">
    <text evidence="7">The sequence shown here is derived from an EMBL/GenBank/DDBJ whole genome shotgun (WGS) entry which is preliminary data.</text>
</comment>
<dbReference type="GO" id="GO:0006635">
    <property type="term" value="P:fatty acid beta-oxidation"/>
    <property type="evidence" value="ECO:0007669"/>
    <property type="project" value="TreeGrafter"/>
</dbReference>
<dbReference type="Gene3D" id="3.90.226.10">
    <property type="entry name" value="2-enoyl-CoA Hydratase, Chain A, domain 1"/>
    <property type="match status" value="1"/>
</dbReference>
<gene>
    <name evidence="7" type="ORF">C7B45_01630</name>
</gene>
<comment type="subunit">
    <text evidence="3">Homotetramer.</text>
</comment>
<dbReference type="EMBL" id="PXYV01000003">
    <property type="protein sequence ID" value="PSR23744.1"/>
    <property type="molecule type" value="Genomic_DNA"/>
</dbReference>
<evidence type="ECO:0000256" key="4">
    <source>
        <dbReference type="ARBA" id="ARBA00023239"/>
    </source>
</evidence>
<organism evidence="7 8">
    <name type="scientific">Sulfobacillus acidophilus</name>
    <dbReference type="NCBI Taxonomy" id="53633"/>
    <lineage>
        <taxon>Bacteria</taxon>
        <taxon>Bacillati</taxon>
        <taxon>Bacillota</taxon>
        <taxon>Clostridia</taxon>
        <taxon>Eubacteriales</taxon>
        <taxon>Clostridiales Family XVII. Incertae Sedis</taxon>
        <taxon>Sulfobacillus</taxon>
    </lineage>
</organism>
<comment type="pathway">
    <text evidence="1">Lipid metabolism; butanoate metabolism.</text>
</comment>
<evidence type="ECO:0000256" key="6">
    <source>
        <dbReference type="ARBA" id="ARBA00067035"/>
    </source>
</evidence>
<dbReference type="Proteomes" id="UP000241848">
    <property type="component" value="Unassembled WGS sequence"/>
</dbReference>
<dbReference type="PANTHER" id="PTHR11941:SF54">
    <property type="entry name" value="ENOYL-COA HYDRATASE, MITOCHONDRIAL"/>
    <property type="match status" value="1"/>
</dbReference>
<evidence type="ECO:0000256" key="5">
    <source>
        <dbReference type="ARBA" id="ARBA00050624"/>
    </source>
</evidence>
<protein>
    <recommendedName>
        <fullName evidence="6">short-chain-enoyl-CoA hydratase</fullName>
        <ecNumber evidence="6">4.2.1.150</ecNumber>
    </recommendedName>
</protein>
<proteinExistence type="inferred from homology"/>
<evidence type="ECO:0000256" key="3">
    <source>
        <dbReference type="ARBA" id="ARBA00011881"/>
    </source>
</evidence>
<dbReference type="AlphaFoldDB" id="A0A2T2WND4"/>
<evidence type="ECO:0000256" key="1">
    <source>
        <dbReference type="ARBA" id="ARBA00005086"/>
    </source>
</evidence>
<dbReference type="InterPro" id="IPR029045">
    <property type="entry name" value="ClpP/crotonase-like_dom_sf"/>
</dbReference>
<accession>A0A2T2WND4</accession>
<dbReference type="Pfam" id="PF00378">
    <property type="entry name" value="ECH_1"/>
    <property type="match status" value="1"/>
</dbReference>
<reference evidence="7 8" key="1">
    <citation type="journal article" date="2014" name="BMC Genomics">
        <title>Comparison of environmental and isolate Sulfobacillus genomes reveals diverse carbon, sulfur, nitrogen, and hydrogen metabolisms.</title>
        <authorList>
            <person name="Justice N.B."/>
            <person name="Norman A."/>
            <person name="Brown C.T."/>
            <person name="Singh A."/>
            <person name="Thomas B.C."/>
            <person name="Banfield J.F."/>
        </authorList>
    </citation>
    <scope>NUCLEOTIDE SEQUENCE [LARGE SCALE GENOMIC DNA]</scope>
    <source>
        <strain evidence="7">AMDSBA3</strain>
    </source>
</reference>
<comment type="catalytic activity">
    <reaction evidence="5">
        <text>a short-chain (3S)-3-hydroxyacyl-CoA = a short-chain (2E)-enoyl-CoA + H2O</text>
        <dbReference type="Rhea" id="RHEA:52664"/>
        <dbReference type="ChEBI" id="CHEBI:15377"/>
        <dbReference type="ChEBI" id="CHEBI:87488"/>
        <dbReference type="ChEBI" id="CHEBI:136760"/>
        <dbReference type="EC" id="4.2.1.150"/>
    </reaction>
</comment>
<dbReference type="InterPro" id="IPR014748">
    <property type="entry name" value="Enoyl-CoA_hydra_C"/>
</dbReference>
<evidence type="ECO:0000256" key="2">
    <source>
        <dbReference type="ARBA" id="ARBA00005254"/>
    </source>
</evidence>
<name>A0A2T2WND4_9FIRM</name>